<keyword evidence="4" id="KW-0458">Lysosome</keyword>
<reference evidence="6 7" key="1">
    <citation type="submission" date="2024-04" db="EMBL/GenBank/DDBJ databases">
        <title>genome sequences of Mucor flavus KT1a and Helicostylum pulchrum KT1b strains isolation_sourced from the surface of a dry-aged beef.</title>
        <authorList>
            <person name="Toyotome T."/>
            <person name="Hosono M."/>
            <person name="Torimaru M."/>
            <person name="Fukuda K."/>
            <person name="Mikami N."/>
        </authorList>
    </citation>
    <scope>NUCLEOTIDE SEQUENCE [LARGE SCALE GENOMIC DNA]</scope>
    <source>
        <strain evidence="6 7">KT1b</strain>
    </source>
</reference>
<evidence type="ECO:0000256" key="3">
    <source>
        <dbReference type="ARBA" id="ARBA00023136"/>
    </source>
</evidence>
<evidence type="ECO:0000256" key="1">
    <source>
        <dbReference type="ARBA" id="ARBA00004656"/>
    </source>
</evidence>
<proteinExistence type="inferred from homology"/>
<evidence type="ECO:0000313" key="7">
    <source>
        <dbReference type="Proteomes" id="UP001476247"/>
    </source>
</evidence>
<evidence type="ECO:0000256" key="4">
    <source>
        <dbReference type="ARBA" id="ARBA00023228"/>
    </source>
</evidence>
<feature type="region of interest" description="Disordered" evidence="5">
    <location>
        <begin position="1"/>
        <end position="36"/>
    </location>
</feature>
<dbReference type="PANTHER" id="PTHR21146">
    <property type="entry name" value="MEF2B PROTEIN"/>
    <property type="match status" value="1"/>
</dbReference>
<comment type="caution">
    <text evidence="6">The sequence shown here is derived from an EMBL/GenBank/DDBJ whole genome shotgun (WGS) entry which is preliminary data.</text>
</comment>
<organism evidence="6 7">
    <name type="scientific">Helicostylum pulchrum</name>
    <dbReference type="NCBI Taxonomy" id="562976"/>
    <lineage>
        <taxon>Eukaryota</taxon>
        <taxon>Fungi</taxon>
        <taxon>Fungi incertae sedis</taxon>
        <taxon>Mucoromycota</taxon>
        <taxon>Mucoromycotina</taxon>
        <taxon>Mucoromycetes</taxon>
        <taxon>Mucorales</taxon>
        <taxon>Mucorineae</taxon>
        <taxon>Mucoraceae</taxon>
        <taxon>Helicostylum</taxon>
    </lineage>
</organism>
<protein>
    <submittedName>
        <fullName evidence="6">Uncharacterized protein</fullName>
    </submittedName>
</protein>
<gene>
    <name evidence="6" type="ORF">HPULCUR_002592</name>
</gene>
<comment type="subcellular location">
    <subcellularLocation>
        <location evidence="1">Lysosome membrane</location>
    </subcellularLocation>
</comment>
<name>A0ABP9XSZ3_9FUNG</name>
<accession>A0ABP9XSZ3</accession>
<dbReference type="Proteomes" id="UP001476247">
    <property type="component" value="Unassembled WGS sequence"/>
</dbReference>
<dbReference type="InterPro" id="IPR019320">
    <property type="entry name" value="BORCS8"/>
</dbReference>
<dbReference type="PANTHER" id="PTHR21146:SF0">
    <property type="entry name" value="BLOC-1-RELATED COMPLEX SUBUNIT 8"/>
    <property type="match status" value="1"/>
</dbReference>
<keyword evidence="3" id="KW-0472">Membrane</keyword>
<sequence>MSSRPLSVLIPSSWSQQKKGPASIRSNASSTQVHSPSWSTLSFDQLSLYAKRASNSSLTLLANSSEQEDKKRRRQRDKISHAIQGFSQVLYMSLNDCSLGFYRISDHIHRKVPRIVETKKKLRQSSQKVQVAILDIEDVRKNVCDIERIESFYNITKMIEKSLDILRQQQR</sequence>
<evidence type="ECO:0000256" key="5">
    <source>
        <dbReference type="SAM" id="MobiDB-lite"/>
    </source>
</evidence>
<comment type="similarity">
    <text evidence="2">Belongs to the BORCS8 family.</text>
</comment>
<keyword evidence="7" id="KW-1185">Reference proteome</keyword>
<dbReference type="Pfam" id="PF10167">
    <property type="entry name" value="BORCS8"/>
    <property type="match status" value="1"/>
</dbReference>
<dbReference type="EMBL" id="BAABUJ010000007">
    <property type="protein sequence ID" value="GAA5797212.1"/>
    <property type="molecule type" value="Genomic_DNA"/>
</dbReference>
<evidence type="ECO:0000313" key="6">
    <source>
        <dbReference type="EMBL" id="GAA5797212.1"/>
    </source>
</evidence>
<evidence type="ECO:0000256" key="2">
    <source>
        <dbReference type="ARBA" id="ARBA00010463"/>
    </source>
</evidence>